<dbReference type="PANTHER" id="PTHR31719">
    <property type="entry name" value="NAC TRANSCRIPTION FACTOR 56"/>
    <property type="match status" value="1"/>
</dbReference>
<feature type="region of interest" description="Disordered" evidence="6">
    <location>
        <begin position="262"/>
        <end position="293"/>
    </location>
</feature>
<dbReference type="FunFam" id="2.170.150.80:FF:000005">
    <property type="entry name" value="NAC transcription factor 56"/>
    <property type="match status" value="1"/>
</dbReference>
<keyword evidence="4" id="KW-0804">Transcription</keyword>
<evidence type="ECO:0000259" key="7">
    <source>
        <dbReference type="PROSITE" id="PS51005"/>
    </source>
</evidence>
<feature type="region of interest" description="Disordered" evidence="6">
    <location>
        <begin position="193"/>
        <end position="216"/>
    </location>
</feature>
<dbReference type="Gene3D" id="2.170.150.80">
    <property type="entry name" value="NAC domain"/>
    <property type="match status" value="1"/>
</dbReference>
<dbReference type="PANTHER" id="PTHR31719:SF250">
    <property type="entry name" value="OS05G0415400 PROTEIN"/>
    <property type="match status" value="1"/>
</dbReference>
<keyword evidence="9" id="KW-1185">Reference proteome</keyword>
<dbReference type="GO" id="GO:0006355">
    <property type="term" value="P:regulation of DNA-templated transcription"/>
    <property type="evidence" value="ECO:0007669"/>
    <property type="project" value="InterPro"/>
</dbReference>
<protein>
    <recommendedName>
        <fullName evidence="7">NAC domain-containing protein</fullName>
    </recommendedName>
</protein>
<sequence>MTIELQARPSGTTTMTTPRMVAGLPAGFRFHPTDEELIVHYLRRRAASAPCPAAIIAEVDIYKLDPWDLPSRAVFGQPDGNEWYFFSPRDRKYPNGVRPNRAAGSGYWKATGTDKPITAGSVPGGEVVGVKKALVFYQGRPPKGLKTNWIMHEYRLASAVNTYQPPSKFKASSSMRLDDWVLCRIYKKPNQQLSPFYDRSPSPPSMDAGQSSSRMLPRAPSISDYLVDYPDVSELFGTMPAPPEPELSSGTSGLFLSSINRDEAGTARKRQTSTESINDDGGDMSSLRASKRWLSSDASMTTMNNTYSMFGPDQPSSQDRI</sequence>
<organism evidence="8 9">
    <name type="scientific">Lolium multiflorum</name>
    <name type="common">Italian ryegrass</name>
    <name type="synonym">Lolium perenne subsp. multiflorum</name>
    <dbReference type="NCBI Taxonomy" id="4521"/>
    <lineage>
        <taxon>Eukaryota</taxon>
        <taxon>Viridiplantae</taxon>
        <taxon>Streptophyta</taxon>
        <taxon>Embryophyta</taxon>
        <taxon>Tracheophyta</taxon>
        <taxon>Spermatophyta</taxon>
        <taxon>Magnoliopsida</taxon>
        <taxon>Liliopsida</taxon>
        <taxon>Poales</taxon>
        <taxon>Poaceae</taxon>
        <taxon>BOP clade</taxon>
        <taxon>Pooideae</taxon>
        <taxon>Poodae</taxon>
        <taxon>Poeae</taxon>
        <taxon>Poeae Chloroplast Group 2 (Poeae type)</taxon>
        <taxon>Loliodinae</taxon>
        <taxon>Loliinae</taxon>
        <taxon>Lolium</taxon>
    </lineage>
</organism>
<dbReference type="InterPro" id="IPR036093">
    <property type="entry name" value="NAC_dom_sf"/>
</dbReference>
<dbReference type="AlphaFoldDB" id="A0AAD8SMI9"/>
<dbReference type="EMBL" id="JAUUTY010000003">
    <property type="protein sequence ID" value="KAK1660991.1"/>
    <property type="molecule type" value="Genomic_DNA"/>
</dbReference>
<dbReference type="Proteomes" id="UP001231189">
    <property type="component" value="Unassembled WGS sequence"/>
</dbReference>
<evidence type="ECO:0000256" key="1">
    <source>
        <dbReference type="ARBA" id="ARBA00004123"/>
    </source>
</evidence>
<evidence type="ECO:0000256" key="6">
    <source>
        <dbReference type="SAM" id="MobiDB-lite"/>
    </source>
</evidence>
<dbReference type="GO" id="GO:0003677">
    <property type="term" value="F:DNA binding"/>
    <property type="evidence" value="ECO:0007669"/>
    <property type="project" value="UniProtKB-KW"/>
</dbReference>
<accession>A0AAD8SMI9</accession>
<evidence type="ECO:0000313" key="8">
    <source>
        <dbReference type="EMBL" id="KAK1660991.1"/>
    </source>
</evidence>
<dbReference type="Pfam" id="PF02365">
    <property type="entry name" value="NAM"/>
    <property type="match status" value="1"/>
</dbReference>
<dbReference type="PROSITE" id="PS51005">
    <property type="entry name" value="NAC"/>
    <property type="match status" value="1"/>
</dbReference>
<dbReference type="GO" id="GO:0005634">
    <property type="term" value="C:nucleus"/>
    <property type="evidence" value="ECO:0007669"/>
    <property type="project" value="UniProtKB-SubCell"/>
</dbReference>
<gene>
    <name evidence="8" type="ORF">QYE76_049150</name>
</gene>
<evidence type="ECO:0000313" key="9">
    <source>
        <dbReference type="Proteomes" id="UP001231189"/>
    </source>
</evidence>
<comment type="caution">
    <text evidence="8">The sequence shown here is derived from an EMBL/GenBank/DDBJ whole genome shotgun (WGS) entry which is preliminary data.</text>
</comment>
<evidence type="ECO:0000256" key="2">
    <source>
        <dbReference type="ARBA" id="ARBA00023015"/>
    </source>
</evidence>
<dbReference type="GO" id="GO:0009791">
    <property type="term" value="P:post-embryonic development"/>
    <property type="evidence" value="ECO:0007669"/>
    <property type="project" value="UniProtKB-ARBA"/>
</dbReference>
<keyword evidence="5" id="KW-0539">Nucleus</keyword>
<evidence type="ECO:0000256" key="5">
    <source>
        <dbReference type="ARBA" id="ARBA00023242"/>
    </source>
</evidence>
<dbReference type="GO" id="GO:0048608">
    <property type="term" value="P:reproductive structure development"/>
    <property type="evidence" value="ECO:0007669"/>
    <property type="project" value="UniProtKB-ARBA"/>
</dbReference>
<comment type="subcellular location">
    <subcellularLocation>
        <location evidence="1">Nucleus</location>
    </subcellularLocation>
</comment>
<reference evidence="8" key="1">
    <citation type="submission" date="2023-07" db="EMBL/GenBank/DDBJ databases">
        <title>A chromosome-level genome assembly of Lolium multiflorum.</title>
        <authorList>
            <person name="Chen Y."/>
            <person name="Copetti D."/>
            <person name="Kolliker R."/>
            <person name="Studer B."/>
        </authorList>
    </citation>
    <scope>NUCLEOTIDE SEQUENCE</scope>
    <source>
        <strain evidence="8">02402/16</strain>
        <tissue evidence="8">Leaf</tissue>
    </source>
</reference>
<dbReference type="InterPro" id="IPR003441">
    <property type="entry name" value="NAC-dom"/>
</dbReference>
<evidence type="ECO:0000256" key="4">
    <source>
        <dbReference type="ARBA" id="ARBA00023163"/>
    </source>
</evidence>
<keyword evidence="2" id="KW-0805">Transcription regulation</keyword>
<keyword evidence="3" id="KW-0238">DNA-binding</keyword>
<dbReference type="SUPFAM" id="SSF101941">
    <property type="entry name" value="NAC domain"/>
    <property type="match status" value="1"/>
</dbReference>
<name>A0AAD8SMI9_LOLMU</name>
<feature type="domain" description="NAC" evidence="7">
    <location>
        <begin position="24"/>
        <end position="188"/>
    </location>
</feature>
<proteinExistence type="predicted"/>
<evidence type="ECO:0000256" key="3">
    <source>
        <dbReference type="ARBA" id="ARBA00023125"/>
    </source>
</evidence>
<feature type="region of interest" description="Disordered" evidence="6">
    <location>
        <begin position="302"/>
        <end position="321"/>
    </location>
</feature>